<dbReference type="GO" id="GO:0007219">
    <property type="term" value="P:Notch signaling pathway"/>
    <property type="evidence" value="ECO:0007669"/>
    <property type="project" value="UniProtKB-KW"/>
</dbReference>
<reference evidence="18" key="1">
    <citation type="submission" date="2021-02" db="EMBL/GenBank/DDBJ databases">
        <authorList>
            <person name="Nowell W R."/>
        </authorList>
    </citation>
    <scope>NUCLEOTIDE SEQUENCE</scope>
</reference>
<evidence type="ECO:0000313" key="21">
    <source>
        <dbReference type="Proteomes" id="UP000663842"/>
    </source>
</evidence>
<keyword evidence="3 13" id="KW-0245">EGF-like domain</keyword>
<protein>
    <recommendedName>
        <fullName evidence="14">EGF-like domain-containing protein</fullName>
    </recommendedName>
</protein>
<evidence type="ECO:0000313" key="15">
    <source>
        <dbReference type="EMBL" id="CAF1659574.1"/>
    </source>
</evidence>
<evidence type="ECO:0000256" key="7">
    <source>
        <dbReference type="ARBA" id="ARBA00022782"/>
    </source>
</evidence>
<keyword evidence="8" id="KW-0832">Ubl conjugation</keyword>
<dbReference type="Proteomes" id="UP000663824">
    <property type="component" value="Unassembled WGS sequence"/>
</dbReference>
<dbReference type="FunFam" id="2.10.25.10:FF:000368">
    <property type="entry name" value="Delta-like 3 (Drosophila), isoform CRA_b"/>
    <property type="match status" value="1"/>
</dbReference>
<evidence type="ECO:0000256" key="10">
    <source>
        <dbReference type="ARBA" id="ARBA00022989"/>
    </source>
</evidence>
<dbReference type="EMBL" id="CAJNRE010000556">
    <property type="protein sequence ID" value="CAF1928602.1"/>
    <property type="molecule type" value="Genomic_DNA"/>
</dbReference>
<dbReference type="GO" id="GO:0030154">
    <property type="term" value="P:cell differentiation"/>
    <property type="evidence" value="ECO:0007669"/>
    <property type="project" value="UniProtKB-KW"/>
</dbReference>
<dbReference type="Proteomes" id="UP000663887">
    <property type="component" value="Unassembled WGS sequence"/>
</dbReference>
<dbReference type="Gene3D" id="2.10.25.10">
    <property type="entry name" value="Laminin"/>
    <property type="match status" value="1"/>
</dbReference>
<keyword evidence="10" id="KW-1133">Transmembrane helix</keyword>
<evidence type="ECO:0000256" key="13">
    <source>
        <dbReference type="PROSITE-ProRule" id="PRU00076"/>
    </source>
</evidence>
<evidence type="ECO:0000256" key="2">
    <source>
        <dbReference type="ARBA" id="ARBA00022473"/>
    </source>
</evidence>
<evidence type="ECO:0000313" key="19">
    <source>
        <dbReference type="EMBL" id="CAF3967695.1"/>
    </source>
</evidence>
<organism evidence="18 21">
    <name type="scientific">Rotaria magnacalcarata</name>
    <dbReference type="NCBI Taxonomy" id="392030"/>
    <lineage>
        <taxon>Eukaryota</taxon>
        <taxon>Metazoa</taxon>
        <taxon>Spiralia</taxon>
        <taxon>Gnathifera</taxon>
        <taxon>Rotifera</taxon>
        <taxon>Eurotatoria</taxon>
        <taxon>Bdelloidea</taxon>
        <taxon>Philodinida</taxon>
        <taxon>Philodinidae</taxon>
        <taxon>Rotaria</taxon>
    </lineage>
</organism>
<dbReference type="OrthoDB" id="10045365at2759"/>
<comment type="subcellular location">
    <subcellularLocation>
        <location evidence="1">Membrane</location>
        <topology evidence="1">Single-pass type I membrane protein</topology>
    </subcellularLocation>
</comment>
<keyword evidence="9" id="KW-0914">Notch signaling pathway</keyword>
<gene>
    <name evidence="20" type="ORF">GIL414_LOCUS50378</name>
    <name evidence="15" type="ORF">KQP761_LOCUS31733</name>
    <name evidence="16" type="ORF">MBJ925_LOCUS3777</name>
    <name evidence="19" type="ORF">SMN809_LOCUS10150</name>
    <name evidence="18" type="ORF">UXM345_LOCUS9517</name>
    <name evidence="17" type="ORF">XDN619_LOCUS12254</name>
</gene>
<evidence type="ECO:0000256" key="6">
    <source>
        <dbReference type="ARBA" id="ARBA00022737"/>
    </source>
</evidence>
<evidence type="ECO:0000313" key="16">
    <source>
        <dbReference type="EMBL" id="CAF1928602.1"/>
    </source>
</evidence>
<evidence type="ECO:0000256" key="4">
    <source>
        <dbReference type="ARBA" id="ARBA00022692"/>
    </source>
</evidence>
<dbReference type="EMBL" id="CAJNOW010017702">
    <property type="protein sequence ID" value="CAF1659574.1"/>
    <property type="molecule type" value="Genomic_DNA"/>
</dbReference>
<dbReference type="EMBL" id="CAJOBJ010167729">
    <property type="protein sequence ID" value="CAF4870893.1"/>
    <property type="molecule type" value="Genomic_DNA"/>
</dbReference>
<accession>A0A819G9E3</accession>
<dbReference type="Proteomes" id="UP000663842">
    <property type="component" value="Unassembled WGS sequence"/>
</dbReference>
<dbReference type="PROSITE" id="PS50026">
    <property type="entry name" value="EGF_3"/>
    <property type="match status" value="1"/>
</dbReference>
<evidence type="ECO:0000313" key="17">
    <source>
        <dbReference type="EMBL" id="CAF2069571.1"/>
    </source>
</evidence>
<evidence type="ECO:0000313" key="18">
    <source>
        <dbReference type="EMBL" id="CAF3881885.1"/>
    </source>
</evidence>
<name>A0A819G9E3_9BILA</name>
<dbReference type="PROSITE" id="PS01186">
    <property type="entry name" value="EGF_2"/>
    <property type="match status" value="1"/>
</dbReference>
<dbReference type="EMBL" id="CAJOBF010000873">
    <property type="protein sequence ID" value="CAF3881885.1"/>
    <property type="molecule type" value="Genomic_DNA"/>
</dbReference>
<dbReference type="PROSITE" id="PS00022">
    <property type="entry name" value="EGF_1"/>
    <property type="match status" value="1"/>
</dbReference>
<keyword evidence="11" id="KW-0472">Membrane</keyword>
<comment type="caution">
    <text evidence="13">Lacks conserved residue(s) required for the propagation of feature annotation.</text>
</comment>
<dbReference type="InterPro" id="IPR000742">
    <property type="entry name" value="EGF"/>
</dbReference>
<evidence type="ECO:0000256" key="11">
    <source>
        <dbReference type="ARBA" id="ARBA00023136"/>
    </source>
</evidence>
<evidence type="ECO:0000259" key="14">
    <source>
        <dbReference type="PROSITE" id="PS50026"/>
    </source>
</evidence>
<keyword evidence="12 13" id="KW-1015">Disulfide bond</keyword>
<feature type="disulfide bond" evidence="13">
    <location>
        <begin position="117"/>
        <end position="126"/>
    </location>
</feature>
<evidence type="ECO:0000256" key="3">
    <source>
        <dbReference type="ARBA" id="ARBA00022536"/>
    </source>
</evidence>
<proteinExistence type="predicted"/>
<sequence length="222" mass="25304">MPVNRLNAELVISIRHRCHLLCNARYREKQMNINTKSCRCESKKSEILPMARKKCNGSPDFICVAIVNNRSICLCPLTKISPRSFLNLICEKSISMNGGLCVPYDHRISLTDLLCTCPNGFSGRRCEHKDTKITLSFSGVSIPESLLVHFITNRKFNVYSIYPASVRATMSKKIEFNQDIVTLFTSFAFQFVFVQIEHHFYLTVLQHNYIPATVVSTEISQS</sequence>
<dbReference type="Proteomes" id="UP000681720">
    <property type="component" value="Unassembled WGS sequence"/>
</dbReference>
<comment type="caution">
    <text evidence="18">The sequence shown here is derived from an EMBL/GenBank/DDBJ whole genome shotgun (WGS) entry which is preliminary data.</text>
</comment>
<keyword evidence="6" id="KW-0677">Repeat</keyword>
<evidence type="ECO:0000256" key="5">
    <source>
        <dbReference type="ARBA" id="ARBA00022729"/>
    </source>
</evidence>
<evidence type="ECO:0000313" key="20">
    <source>
        <dbReference type="EMBL" id="CAF4870893.1"/>
    </source>
</evidence>
<dbReference type="Proteomes" id="UP000663834">
    <property type="component" value="Unassembled WGS sequence"/>
</dbReference>
<dbReference type="SUPFAM" id="SSF57196">
    <property type="entry name" value="EGF/Laminin"/>
    <property type="match status" value="1"/>
</dbReference>
<dbReference type="AlphaFoldDB" id="A0A819G9E3"/>
<dbReference type="GO" id="GO:0016020">
    <property type="term" value="C:membrane"/>
    <property type="evidence" value="ECO:0007669"/>
    <property type="project" value="UniProtKB-SubCell"/>
</dbReference>
<dbReference type="EMBL" id="CAJOBI010003413">
    <property type="protein sequence ID" value="CAF3967695.1"/>
    <property type="molecule type" value="Genomic_DNA"/>
</dbReference>
<evidence type="ECO:0000256" key="12">
    <source>
        <dbReference type="ARBA" id="ARBA00023157"/>
    </source>
</evidence>
<evidence type="ECO:0000256" key="8">
    <source>
        <dbReference type="ARBA" id="ARBA00022843"/>
    </source>
</evidence>
<evidence type="ECO:0000256" key="1">
    <source>
        <dbReference type="ARBA" id="ARBA00004479"/>
    </source>
</evidence>
<dbReference type="EMBL" id="CAJNRG010004816">
    <property type="protein sequence ID" value="CAF2069571.1"/>
    <property type="molecule type" value="Genomic_DNA"/>
</dbReference>
<dbReference type="Proteomes" id="UP000676336">
    <property type="component" value="Unassembled WGS sequence"/>
</dbReference>
<keyword evidence="4" id="KW-0812">Transmembrane</keyword>
<keyword evidence="7" id="KW-0221">Differentiation</keyword>
<feature type="domain" description="EGF-like" evidence="14">
    <location>
        <begin position="86"/>
        <end position="127"/>
    </location>
</feature>
<keyword evidence="5" id="KW-0732">Signal</keyword>
<keyword evidence="2" id="KW-0217">Developmental protein</keyword>
<evidence type="ECO:0000256" key="9">
    <source>
        <dbReference type="ARBA" id="ARBA00022976"/>
    </source>
</evidence>